<dbReference type="Proteomes" id="UP001596472">
    <property type="component" value="Unassembled WGS sequence"/>
</dbReference>
<evidence type="ECO:0008006" key="3">
    <source>
        <dbReference type="Google" id="ProtNLM"/>
    </source>
</evidence>
<accession>A0ABW2L6K0</accession>
<name>A0ABW2L6K0_9BACT</name>
<evidence type="ECO:0000313" key="1">
    <source>
        <dbReference type="EMBL" id="MFC7336889.1"/>
    </source>
</evidence>
<organism evidence="1 2">
    <name type="scientific">Haloferula chungangensis</name>
    <dbReference type="NCBI Taxonomy" id="1048331"/>
    <lineage>
        <taxon>Bacteria</taxon>
        <taxon>Pseudomonadati</taxon>
        <taxon>Verrucomicrobiota</taxon>
        <taxon>Verrucomicrobiia</taxon>
        <taxon>Verrucomicrobiales</taxon>
        <taxon>Verrucomicrobiaceae</taxon>
        <taxon>Haloferula</taxon>
    </lineage>
</organism>
<reference evidence="2" key="1">
    <citation type="journal article" date="2019" name="Int. J. Syst. Evol. Microbiol.">
        <title>The Global Catalogue of Microorganisms (GCM) 10K type strain sequencing project: providing services to taxonomists for standard genome sequencing and annotation.</title>
        <authorList>
            <consortium name="The Broad Institute Genomics Platform"/>
            <consortium name="The Broad Institute Genome Sequencing Center for Infectious Disease"/>
            <person name="Wu L."/>
            <person name="Ma J."/>
        </authorList>
    </citation>
    <scope>NUCLEOTIDE SEQUENCE [LARGE SCALE GENOMIC DNA]</scope>
    <source>
        <strain evidence="2">CGMCC 4.1467</strain>
    </source>
</reference>
<gene>
    <name evidence="1" type="ORF">ACFQY0_06850</name>
</gene>
<evidence type="ECO:0000313" key="2">
    <source>
        <dbReference type="Proteomes" id="UP001596472"/>
    </source>
</evidence>
<dbReference type="RefSeq" id="WP_379710684.1">
    <property type="nucleotide sequence ID" value="NZ_JBHTBS010000003.1"/>
</dbReference>
<dbReference type="EMBL" id="JBHTBS010000003">
    <property type="protein sequence ID" value="MFC7336889.1"/>
    <property type="molecule type" value="Genomic_DNA"/>
</dbReference>
<protein>
    <recommendedName>
        <fullName evidence="3">DUF4034 domain-containing protein</fullName>
    </recommendedName>
</protein>
<keyword evidence="2" id="KW-1185">Reference proteome</keyword>
<sequence>MKAFLAVVACSGFFIGLALPLLCPKESKAPPAEPIKRTETTRSFSTANLAPASRMQALAEKAATLRRDEWPGFFRSQLDSPESSRLAARLWAEADPAGFWAWLRQDFDLLRFTDFAPELLKIWAAADPDSAMDAVSAITDKRLGGELRKTVIDTVLDLDVKKGVALAARAGDFNRFGWGHRKWMEDDPEAVVAALATLPLVSDYRRFLNQALPIWAKQDPAAALEWMSRADYHPTRDGFWGDEWLVSGFEAAAKADPDSTFRLALDLEGIKRTEALKGVIASGTLDLDSLKVALQHLPPTATRMIASDMVSARPSDTLSDLQQTAALLNEIPSEKSNLYAVNDLARSWARLDRDSGWQWANSLTDPAMQRRALVYLAKGATPQEVAELPFLGLSDEFFRIALFHLPANQQDAWIAGLPADRREWAESQRK</sequence>
<proteinExistence type="predicted"/>
<comment type="caution">
    <text evidence="1">The sequence shown here is derived from an EMBL/GenBank/DDBJ whole genome shotgun (WGS) entry which is preliminary data.</text>
</comment>